<dbReference type="GO" id="GO:0005669">
    <property type="term" value="C:transcription factor TFIID complex"/>
    <property type="evidence" value="ECO:0007669"/>
    <property type="project" value="InterPro"/>
</dbReference>
<dbReference type="InterPro" id="IPR037813">
    <property type="entry name" value="TAF2"/>
</dbReference>
<comment type="caution">
    <text evidence="3">The sequence shown here is derived from an EMBL/GenBank/DDBJ whole genome shotgun (WGS) entry which is preliminary data.</text>
</comment>
<dbReference type="GO" id="GO:0016251">
    <property type="term" value="F:RNA polymerase II general transcription initiation factor activity"/>
    <property type="evidence" value="ECO:0007669"/>
    <property type="project" value="TreeGrafter"/>
</dbReference>
<dbReference type="Pfam" id="PF25316">
    <property type="entry name" value="TAF2_3rd"/>
    <property type="match status" value="1"/>
</dbReference>
<dbReference type="AlphaFoldDB" id="A0A7J7CKL4"/>
<keyword evidence="3" id="KW-0396">Initiation factor</keyword>
<dbReference type="GO" id="GO:0003743">
    <property type="term" value="F:translation initiation factor activity"/>
    <property type="evidence" value="ECO:0007669"/>
    <property type="project" value="UniProtKB-KW"/>
</dbReference>
<dbReference type="EMBL" id="JAAARO010000015">
    <property type="protein sequence ID" value="KAF5734617.1"/>
    <property type="molecule type" value="Genomic_DNA"/>
</dbReference>
<feature type="region of interest" description="Disordered" evidence="1">
    <location>
        <begin position="22"/>
        <end position="48"/>
    </location>
</feature>
<feature type="compositionally biased region" description="Polar residues" evidence="1">
    <location>
        <begin position="24"/>
        <end position="36"/>
    </location>
</feature>
<evidence type="ECO:0000313" key="3">
    <source>
        <dbReference type="EMBL" id="KAF5734617.1"/>
    </source>
</evidence>
<dbReference type="Proteomes" id="UP000593562">
    <property type="component" value="Unassembled WGS sequence"/>
</dbReference>
<dbReference type="GO" id="GO:0003682">
    <property type="term" value="F:chromatin binding"/>
    <property type="evidence" value="ECO:0007669"/>
    <property type="project" value="TreeGrafter"/>
</dbReference>
<protein>
    <submittedName>
        <fullName evidence="3">Transcription initiation factor TFIID subunit 2 isoform X2</fullName>
    </submittedName>
</protein>
<sequence>MGFSYKKRKNMVELAVLRECTAAPDSSASSLNATNDSETRDGDNGWPGMMSVRVYELDGMYDHPALPLAGDMWQLFEIQCHSKVAARRAQKSKKGSKPDGSDDNVDIVPTVDMRTRYILPAFLNRTF</sequence>
<evidence type="ECO:0000259" key="2">
    <source>
        <dbReference type="Pfam" id="PF25316"/>
    </source>
</evidence>
<reference evidence="3 4" key="1">
    <citation type="journal article" date="2020" name="Nat. Commun.">
        <title>Genome of Tripterygium wilfordii and identification of cytochrome P450 involved in triptolide biosynthesis.</title>
        <authorList>
            <person name="Tu L."/>
            <person name="Su P."/>
            <person name="Zhang Z."/>
            <person name="Gao L."/>
            <person name="Wang J."/>
            <person name="Hu T."/>
            <person name="Zhou J."/>
            <person name="Zhang Y."/>
            <person name="Zhao Y."/>
            <person name="Liu Y."/>
            <person name="Song Y."/>
            <person name="Tong Y."/>
            <person name="Lu Y."/>
            <person name="Yang J."/>
            <person name="Xu C."/>
            <person name="Jia M."/>
            <person name="Peters R.J."/>
            <person name="Huang L."/>
            <person name="Gao W."/>
        </authorList>
    </citation>
    <scope>NUCLEOTIDE SEQUENCE [LARGE SCALE GENOMIC DNA]</scope>
    <source>
        <strain evidence="4">cv. XIE 37</strain>
        <tissue evidence="3">Leaf</tissue>
    </source>
</reference>
<dbReference type="InParanoid" id="A0A7J7CKL4"/>
<dbReference type="PANTHER" id="PTHR15137:SF9">
    <property type="entry name" value="TRANSCRIPTION INITIATION FACTOR TFIID SUBUNIT 2"/>
    <property type="match status" value="1"/>
</dbReference>
<accession>A0A7J7CKL4</accession>
<gene>
    <name evidence="3" type="ORF">HS088_TW15G00109</name>
</gene>
<keyword evidence="3" id="KW-0648">Protein biosynthesis</keyword>
<feature type="domain" description="Transcription initiation factor TFIID subunit 2 Ig-like" evidence="2">
    <location>
        <begin position="1"/>
        <end position="108"/>
    </location>
</feature>
<dbReference type="PANTHER" id="PTHR15137">
    <property type="entry name" value="TRANSCRIPTION INITIATION FACTOR TFIID"/>
    <property type="match status" value="1"/>
</dbReference>
<organism evidence="3 4">
    <name type="scientific">Tripterygium wilfordii</name>
    <name type="common">Thunder God vine</name>
    <dbReference type="NCBI Taxonomy" id="458696"/>
    <lineage>
        <taxon>Eukaryota</taxon>
        <taxon>Viridiplantae</taxon>
        <taxon>Streptophyta</taxon>
        <taxon>Embryophyta</taxon>
        <taxon>Tracheophyta</taxon>
        <taxon>Spermatophyta</taxon>
        <taxon>Magnoliopsida</taxon>
        <taxon>eudicotyledons</taxon>
        <taxon>Gunneridae</taxon>
        <taxon>Pentapetalae</taxon>
        <taxon>rosids</taxon>
        <taxon>fabids</taxon>
        <taxon>Celastrales</taxon>
        <taxon>Celastraceae</taxon>
        <taxon>Tripterygium</taxon>
    </lineage>
</organism>
<evidence type="ECO:0000256" key="1">
    <source>
        <dbReference type="SAM" id="MobiDB-lite"/>
    </source>
</evidence>
<dbReference type="InterPro" id="IPR057345">
    <property type="entry name" value="Ig-like_TAF2"/>
</dbReference>
<evidence type="ECO:0000313" key="4">
    <source>
        <dbReference type="Proteomes" id="UP000593562"/>
    </source>
</evidence>
<dbReference type="GO" id="GO:0000976">
    <property type="term" value="F:transcription cis-regulatory region binding"/>
    <property type="evidence" value="ECO:0007669"/>
    <property type="project" value="TreeGrafter"/>
</dbReference>
<proteinExistence type="predicted"/>
<feature type="region of interest" description="Disordered" evidence="1">
    <location>
        <begin position="87"/>
        <end position="107"/>
    </location>
</feature>
<name>A0A7J7CKL4_TRIWF</name>
<dbReference type="GO" id="GO:0006367">
    <property type="term" value="P:transcription initiation at RNA polymerase II promoter"/>
    <property type="evidence" value="ECO:0007669"/>
    <property type="project" value="TreeGrafter"/>
</dbReference>
<keyword evidence="4" id="KW-1185">Reference proteome</keyword>